<sequence>MSEWRPEEGWDEQAEERLKDLNFDAMAASLENSEYYRNILEAGADAMLAALKEGGVYGQYTEGVYEGPWLVNDDGEHFDISDVVSDWNKKGYLVFIPDEE</sequence>
<gene>
    <name evidence="1" type="ORF">LCGC14_1766910</name>
</gene>
<protein>
    <submittedName>
        <fullName evidence="1">Uncharacterized protein</fullName>
    </submittedName>
</protein>
<organism evidence="1">
    <name type="scientific">marine sediment metagenome</name>
    <dbReference type="NCBI Taxonomy" id="412755"/>
    <lineage>
        <taxon>unclassified sequences</taxon>
        <taxon>metagenomes</taxon>
        <taxon>ecological metagenomes</taxon>
    </lineage>
</organism>
<evidence type="ECO:0000313" key="1">
    <source>
        <dbReference type="EMBL" id="KKM04175.1"/>
    </source>
</evidence>
<accession>A0A0F9GZE6</accession>
<comment type="caution">
    <text evidence="1">The sequence shown here is derived from an EMBL/GenBank/DDBJ whole genome shotgun (WGS) entry which is preliminary data.</text>
</comment>
<proteinExistence type="predicted"/>
<name>A0A0F9GZE6_9ZZZZ</name>
<reference evidence="1" key="1">
    <citation type="journal article" date="2015" name="Nature">
        <title>Complex archaea that bridge the gap between prokaryotes and eukaryotes.</title>
        <authorList>
            <person name="Spang A."/>
            <person name="Saw J.H."/>
            <person name="Jorgensen S.L."/>
            <person name="Zaremba-Niedzwiedzka K."/>
            <person name="Martijn J."/>
            <person name="Lind A.E."/>
            <person name="van Eijk R."/>
            <person name="Schleper C."/>
            <person name="Guy L."/>
            <person name="Ettema T.J."/>
        </authorList>
    </citation>
    <scope>NUCLEOTIDE SEQUENCE</scope>
</reference>
<dbReference type="AlphaFoldDB" id="A0A0F9GZE6"/>
<dbReference type="EMBL" id="LAZR01016515">
    <property type="protein sequence ID" value="KKM04175.1"/>
    <property type="molecule type" value="Genomic_DNA"/>
</dbReference>